<evidence type="ECO:0000313" key="13">
    <source>
        <dbReference type="EMBL" id="CBK19885.2"/>
    </source>
</evidence>
<evidence type="ECO:0000256" key="7">
    <source>
        <dbReference type="PIRNR" id="PIRNR001093"/>
    </source>
</evidence>
<dbReference type="FunFam" id="3.20.20.80:FF:000063">
    <property type="entry name" value="Beta-hexosaminidase"/>
    <property type="match status" value="1"/>
</dbReference>
<dbReference type="EC" id="3.2.1.52" evidence="7"/>
<feature type="domain" description="Beta-hexosaminidase eukaryotic type N-terminal" evidence="12">
    <location>
        <begin position="22"/>
        <end position="130"/>
    </location>
</feature>
<dbReference type="InterPro" id="IPR025705">
    <property type="entry name" value="Beta_hexosaminidase_sua/sub"/>
</dbReference>
<evidence type="ECO:0000259" key="12">
    <source>
        <dbReference type="Pfam" id="PF14845"/>
    </source>
</evidence>
<feature type="chain" id="PRO_5003117567" description="Beta-hexosaminidase" evidence="10">
    <location>
        <begin position="18"/>
        <end position="512"/>
    </location>
</feature>
<keyword evidence="5" id="KW-0325">Glycoprotein</keyword>
<evidence type="ECO:0000259" key="11">
    <source>
        <dbReference type="Pfam" id="PF00728"/>
    </source>
</evidence>
<dbReference type="Proteomes" id="UP000008312">
    <property type="component" value="Unassembled WGS sequence"/>
</dbReference>
<dbReference type="EMBL" id="FN668638">
    <property type="protein sequence ID" value="CBK19885.2"/>
    <property type="molecule type" value="Genomic_DNA"/>
</dbReference>
<comment type="similarity">
    <text evidence="2 7">Belongs to the glycosyl hydrolase 20 family.</text>
</comment>
<evidence type="ECO:0000313" key="14">
    <source>
        <dbReference type="Proteomes" id="UP000008312"/>
    </source>
</evidence>
<feature type="signal peptide" evidence="10">
    <location>
        <begin position="1"/>
        <end position="17"/>
    </location>
</feature>
<dbReference type="PRINTS" id="PR00738">
    <property type="entry name" value="GLHYDRLASE20"/>
</dbReference>
<dbReference type="InParanoid" id="D8LVP6"/>
<evidence type="ECO:0000256" key="3">
    <source>
        <dbReference type="ARBA" id="ARBA00022729"/>
    </source>
</evidence>
<evidence type="ECO:0000256" key="2">
    <source>
        <dbReference type="ARBA" id="ARBA00006285"/>
    </source>
</evidence>
<keyword evidence="3 10" id="KW-0732">Signal</keyword>
<dbReference type="PANTHER" id="PTHR22600">
    <property type="entry name" value="BETA-HEXOSAMINIDASE"/>
    <property type="match status" value="1"/>
</dbReference>
<name>D8LVP6_BLAHO</name>
<dbReference type="PANTHER" id="PTHR22600:SF21">
    <property type="entry name" value="BETA-HEXOSAMINIDASE A"/>
    <property type="match status" value="1"/>
</dbReference>
<organism evidence="13">
    <name type="scientific">Blastocystis hominis</name>
    <dbReference type="NCBI Taxonomy" id="12968"/>
    <lineage>
        <taxon>Eukaryota</taxon>
        <taxon>Sar</taxon>
        <taxon>Stramenopiles</taxon>
        <taxon>Bigyra</taxon>
        <taxon>Opalozoa</taxon>
        <taxon>Opalinata</taxon>
        <taxon>Blastocystidae</taxon>
        <taxon>Blastocystis</taxon>
    </lineage>
</organism>
<dbReference type="OrthoDB" id="428480at2759"/>
<dbReference type="RefSeq" id="XP_012893933.1">
    <property type="nucleotide sequence ID" value="XM_013038479.1"/>
</dbReference>
<accession>D8LVP6</accession>
<dbReference type="GeneID" id="24917607"/>
<evidence type="ECO:0000256" key="6">
    <source>
        <dbReference type="ARBA" id="ARBA00023295"/>
    </source>
</evidence>
<dbReference type="Pfam" id="PF00728">
    <property type="entry name" value="Glyco_hydro_20"/>
    <property type="match status" value="1"/>
</dbReference>
<dbReference type="SUPFAM" id="SSF55545">
    <property type="entry name" value="beta-N-acetylhexosaminidase-like domain"/>
    <property type="match status" value="1"/>
</dbReference>
<dbReference type="InterPro" id="IPR029018">
    <property type="entry name" value="Hex-like_dom2"/>
</dbReference>
<evidence type="ECO:0000256" key="9">
    <source>
        <dbReference type="SAM" id="MobiDB-lite"/>
    </source>
</evidence>
<keyword evidence="14" id="KW-1185">Reference proteome</keyword>
<keyword evidence="6 7" id="KW-0326">Glycosidase</keyword>
<dbReference type="Gene3D" id="3.20.20.80">
    <property type="entry name" value="Glycosidases"/>
    <property type="match status" value="1"/>
</dbReference>
<comment type="catalytic activity">
    <reaction evidence="1 7">
        <text>Hydrolysis of terminal non-reducing N-acetyl-D-hexosamine residues in N-acetyl-beta-D-hexosaminides.</text>
        <dbReference type="EC" id="3.2.1.52"/>
    </reaction>
</comment>
<feature type="region of interest" description="Disordered" evidence="9">
    <location>
        <begin position="493"/>
        <end position="512"/>
    </location>
</feature>
<keyword evidence="4 7" id="KW-0378">Hydrolase</keyword>
<dbReference type="InterPro" id="IPR029019">
    <property type="entry name" value="HEX_eukaryotic_N"/>
</dbReference>
<dbReference type="InterPro" id="IPR017853">
    <property type="entry name" value="GH"/>
</dbReference>
<dbReference type="GO" id="GO:0030203">
    <property type="term" value="P:glycosaminoglycan metabolic process"/>
    <property type="evidence" value="ECO:0007669"/>
    <property type="project" value="TreeGrafter"/>
</dbReference>
<dbReference type="Pfam" id="PF14845">
    <property type="entry name" value="Glycohydro_20b2"/>
    <property type="match status" value="1"/>
</dbReference>
<dbReference type="PROSITE" id="PS51257">
    <property type="entry name" value="PROKAR_LIPOPROTEIN"/>
    <property type="match status" value="1"/>
</dbReference>
<dbReference type="PIRSF" id="PIRSF001093">
    <property type="entry name" value="B-hxosamndse_ab_euk"/>
    <property type="match status" value="1"/>
</dbReference>
<evidence type="ECO:0000256" key="10">
    <source>
        <dbReference type="SAM" id="SignalP"/>
    </source>
</evidence>
<dbReference type="OMA" id="HATDTQS"/>
<protein>
    <recommendedName>
        <fullName evidence="7">Beta-hexosaminidase</fullName>
        <ecNumber evidence="7">3.2.1.52</ecNumber>
    </recommendedName>
</protein>
<evidence type="ECO:0000256" key="1">
    <source>
        <dbReference type="ARBA" id="ARBA00001231"/>
    </source>
</evidence>
<dbReference type="AlphaFoldDB" id="D8LVP6"/>
<proteinExistence type="inferred from homology"/>
<evidence type="ECO:0000256" key="5">
    <source>
        <dbReference type="ARBA" id="ARBA00023180"/>
    </source>
</evidence>
<dbReference type="GO" id="GO:0004563">
    <property type="term" value="F:beta-N-acetylhexosaminidase activity"/>
    <property type="evidence" value="ECO:0007669"/>
    <property type="project" value="UniProtKB-EC"/>
</dbReference>
<feature type="domain" description="Glycoside hydrolase family 20 catalytic" evidence="11">
    <location>
        <begin position="155"/>
        <end position="464"/>
    </location>
</feature>
<dbReference type="SUPFAM" id="SSF51445">
    <property type="entry name" value="(Trans)glycosidases"/>
    <property type="match status" value="1"/>
</dbReference>
<reference evidence="13" key="1">
    <citation type="submission" date="2010-02" db="EMBL/GenBank/DDBJ databases">
        <title>Sequencing and annotation of the Blastocystis hominis genome.</title>
        <authorList>
            <person name="Wincker P."/>
        </authorList>
    </citation>
    <scope>NUCLEOTIDE SEQUENCE</scope>
    <source>
        <strain evidence="13">Singapore isolate B</strain>
    </source>
</reference>
<evidence type="ECO:0000256" key="4">
    <source>
        <dbReference type="ARBA" id="ARBA00022801"/>
    </source>
</evidence>
<dbReference type="GO" id="GO:0005975">
    <property type="term" value="P:carbohydrate metabolic process"/>
    <property type="evidence" value="ECO:0007669"/>
    <property type="project" value="InterPro"/>
</dbReference>
<dbReference type="InterPro" id="IPR015883">
    <property type="entry name" value="Glyco_hydro_20_cat"/>
</dbReference>
<evidence type="ECO:0000256" key="8">
    <source>
        <dbReference type="PIRSR" id="PIRSR001093-1"/>
    </source>
</evidence>
<dbReference type="GO" id="GO:0016020">
    <property type="term" value="C:membrane"/>
    <property type="evidence" value="ECO:0007669"/>
    <property type="project" value="TreeGrafter"/>
</dbReference>
<dbReference type="Gene3D" id="3.30.379.10">
    <property type="entry name" value="Chitobiase/beta-hexosaminidase domain 2-like"/>
    <property type="match status" value="1"/>
</dbReference>
<gene>
    <name evidence="13" type="ORF">GSBLH_T00000292001</name>
</gene>
<sequence length="512" mass="58922">MRSLVLFTALLVAVSCADQPFIWPLPKEYKHGDKTITIDAYHFRFITPAQSNELISAFQRYYDLIFDRKSALVESGVVQATVTVKEDKAELQLGIDESYTLEIPEDGSDITITAANAFGAMHGLETLSQLIVFDPDTLTYVIKNAPWVINDAPRFPHRGILMDTSRHFESLPSIKKLIDSMTYAKLNVLHWHITDSQANPAQSQAFPKWWEGSYTPQERYSTMDFEEIVEYARMRGVRVVPEMDVPGHEASWCKGYPEVCPSETCLEPLDPTSDKTWELIQGVLDEWSGKEQGKGIFFDNYFHMGGDEVDTSCWKTTVHIIEWMKKNNLTDHDTYKYFVQKVQQMVLKNHRNGIYWEEVWLNFRTQLDKETIIQTWMNKKTMKDVVANGYKVIISDPHTYLDHLDETWKALYNDEPFEFTDVPEEQALVLGGEACMWAETVDVSDLYNTVWPRAGAFAERYWSPKEVNDVEAAHDRMRYFRCLLNHRGVPAAPVDNAKGRSAPPNPGSCYYQ</sequence>
<feature type="active site" description="Proton donor" evidence="8">
    <location>
        <position position="308"/>
    </location>
</feature>